<dbReference type="Proteomes" id="UP000219327">
    <property type="component" value="Unassembled WGS sequence"/>
</dbReference>
<dbReference type="AlphaFoldDB" id="A0A2A5WTM2"/>
<dbReference type="FunFam" id="3.40.1260.10:FF:000001">
    <property type="entry name" value="Sulfurtransferase TusD"/>
    <property type="match status" value="1"/>
</dbReference>
<protein>
    <submittedName>
        <fullName evidence="5">Sulfurtransferase complex subunit TusD</fullName>
    </submittedName>
</protein>
<dbReference type="GO" id="GO:1990228">
    <property type="term" value="C:sulfurtransferase complex"/>
    <property type="evidence" value="ECO:0007669"/>
    <property type="project" value="TreeGrafter"/>
</dbReference>
<evidence type="ECO:0000256" key="4">
    <source>
        <dbReference type="ARBA" id="ARBA00022679"/>
    </source>
</evidence>
<gene>
    <name evidence="5" type="ORF">CNE99_04820</name>
</gene>
<sequence>MRFAISVHGGPYTSQSSHSALNFAHALLAEGHELYRVFFYHDGVYNGSSIMAPPQDELDLYSEWRALAQEHHLDLVVCIASALRRGVIDRTEADRYDKAASNLGDVFTISGLGQLIDAALNADRLVTFRV</sequence>
<dbReference type="NCBIfam" id="NF001237">
    <property type="entry name" value="PRK00207.1"/>
    <property type="match status" value="1"/>
</dbReference>
<dbReference type="PANTHER" id="PTHR34874:SF3">
    <property type="entry name" value="SULFURTRANSFERASE TUSD"/>
    <property type="match status" value="1"/>
</dbReference>
<keyword evidence="4 5" id="KW-0808">Transferase</keyword>
<organism evidence="5 6">
    <name type="scientific">OM182 bacterium MED-G24</name>
    <dbReference type="NCBI Taxonomy" id="1986255"/>
    <lineage>
        <taxon>Bacteria</taxon>
        <taxon>Pseudomonadati</taxon>
        <taxon>Pseudomonadota</taxon>
        <taxon>Gammaproteobacteria</taxon>
        <taxon>OMG group</taxon>
        <taxon>OM182 clade</taxon>
    </lineage>
</organism>
<dbReference type="InterPro" id="IPR027396">
    <property type="entry name" value="DsrEFH-like"/>
</dbReference>
<dbReference type="PANTHER" id="PTHR34874">
    <property type="entry name" value="PROTEIN YCHN"/>
    <property type="match status" value="1"/>
</dbReference>
<proteinExistence type="inferred from homology"/>
<dbReference type="InterPro" id="IPR003787">
    <property type="entry name" value="Sulphur_relay_DsrE/F-like"/>
</dbReference>
<reference evidence="5 6" key="1">
    <citation type="submission" date="2017-08" db="EMBL/GenBank/DDBJ databases">
        <title>Fine stratification of microbial communities through a metagenomic profile of the photic zone.</title>
        <authorList>
            <person name="Haro-Moreno J.M."/>
            <person name="Lopez-Perez M."/>
            <person name="De La Torre J."/>
            <person name="Picazo A."/>
            <person name="Camacho A."/>
            <person name="Rodriguez-Valera F."/>
        </authorList>
    </citation>
    <scope>NUCLEOTIDE SEQUENCE [LARGE SCALE GENOMIC DNA]</scope>
    <source>
        <strain evidence="5">MED-G24</strain>
    </source>
</reference>
<dbReference type="GO" id="GO:0097163">
    <property type="term" value="F:sulfur carrier activity"/>
    <property type="evidence" value="ECO:0007669"/>
    <property type="project" value="TreeGrafter"/>
</dbReference>
<dbReference type="SUPFAM" id="SSF75169">
    <property type="entry name" value="DsrEFH-like"/>
    <property type="match status" value="1"/>
</dbReference>
<comment type="subcellular location">
    <subcellularLocation>
        <location evidence="1">Cytoplasm</location>
    </subcellularLocation>
</comment>
<keyword evidence="3" id="KW-0963">Cytoplasm</keyword>
<dbReference type="Pfam" id="PF02635">
    <property type="entry name" value="DsrE"/>
    <property type="match status" value="1"/>
</dbReference>
<evidence type="ECO:0000256" key="3">
    <source>
        <dbReference type="ARBA" id="ARBA00022490"/>
    </source>
</evidence>
<evidence type="ECO:0000256" key="1">
    <source>
        <dbReference type="ARBA" id="ARBA00004496"/>
    </source>
</evidence>
<comment type="caution">
    <text evidence="5">The sequence shown here is derived from an EMBL/GenBank/DDBJ whole genome shotgun (WGS) entry which is preliminary data.</text>
</comment>
<dbReference type="NCBIfam" id="TIGR03012">
    <property type="entry name" value="sulf_tusD_dsrE"/>
    <property type="match status" value="1"/>
</dbReference>
<dbReference type="Gene3D" id="3.40.1260.10">
    <property type="entry name" value="DsrEFH-like"/>
    <property type="match status" value="1"/>
</dbReference>
<dbReference type="InterPro" id="IPR017463">
    <property type="entry name" value="Sulphur_relay_TusD/DsrE"/>
</dbReference>
<dbReference type="GO" id="GO:0002143">
    <property type="term" value="P:tRNA wobble position uridine thiolation"/>
    <property type="evidence" value="ECO:0007669"/>
    <property type="project" value="TreeGrafter"/>
</dbReference>
<dbReference type="GO" id="GO:0016783">
    <property type="term" value="F:sulfurtransferase activity"/>
    <property type="evidence" value="ECO:0007669"/>
    <property type="project" value="InterPro"/>
</dbReference>
<evidence type="ECO:0000256" key="2">
    <source>
        <dbReference type="ARBA" id="ARBA00007067"/>
    </source>
</evidence>
<evidence type="ECO:0000313" key="6">
    <source>
        <dbReference type="Proteomes" id="UP000219327"/>
    </source>
</evidence>
<name>A0A2A5WTM2_9GAMM</name>
<dbReference type="EMBL" id="NTKD01000018">
    <property type="protein sequence ID" value="PDH39865.1"/>
    <property type="molecule type" value="Genomic_DNA"/>
</dbReference>
<evidence type="ECO:0000313" key="5">
    <source>
        <dbReference type="EMBL" id="PDH39865.1"/>
    </source>
</evidence>
<comment type="similarity">
    <text evidence="2">Belongs to the DsrE/TusD family.</text>
</comment>
<accession>A0A2A5WTM2</accession>